<feature type="compositionally biased region" description="Pro residues" evidence="1">
    <location>
        <begin position="172"/>
        <end position="182"/>
    </location>
</feature>
<reference evidence="2" key="1">
    <citation type="submission" date="2021-03" db="EMBL/GenBank/DDBJ databases">
        <title>Draft genome sequence of rust myrtle Austropuccinia psidii MF-1, a brazilian biotype.</title>
        <authorList>
            <person name="Quecine M.C."/>
            <person name="Pachon D.M.R."/>
            <person name="Bonatelli M.L."/>
            <person name="Correr F.H."/>
            <person name="Franceschini L.M."/>
            <person name="Leite T.F."/>
            <person name="Margarido G.R.A."/>
            <person name="Almeida C.A."/>
            <person name="Ferrarezi J.A."/>
            <person name="Labate C.A."/>
        </authorList>
    </citation>
    <scope>NUCLEOTIDE SEQUENCE</scope>
    <source>
        <strain evidence="2">MF-1</strain>
    </source>
</reference>
<evidence type="ECO:0000313" key="3">
    <source>
        <dbReference type="Proteomes" id="UP000765509"/>
    </source>
</evidence>
<feature type="region of interest" description="Disordered" evidence="1">
    <location>
        <begin position="66"/>
        <end position="146"/>
    </location>
</feature>
<feature type="region of interest" description="Disordered" evidence="1">
    <location>
        <begin position="167"/>
        <end position="192"/>
    </location>
</feature>
<accession>A0A9Q3ERP0</accession>
<gene>
    <name evidence="2" type="ORF">O181_066563</name>
</gene>
<comment type="caution">
    <text evidence="2">The sequence shown here is derived from an EMBL/GenBank/DDBJ whole genome shotgun (WGS) entry which is preliminary data.</text>
</comment>
<keyword evidence="3" id="KW-1185">Reference proteome</keyword>
<dbReference type="EMBL" id="AVOT02032995">
    <property type="protein sequence ID" value="MBW0526848.1"/>
    <property type="molecule type" value="Genomic_DNA"/>
</dbReference>
<protein>
    <submittedName>
        <fullName evidence="2">Uncharacterized protein</fullName>
    </submittedName>
</protein>
<evidence type="ECO:0000256" key="1">
    <source>
        <dbReference type="SAM" id="MobiDB-lite"/>
    </source>
</evidence>
<name>A0A9Q3ERP0_9BASI</name>
<dbReference type="AlphaFoldDB" id="A0A9Q3ERP0"/>
<evidence type="ECO:0000313" key="2">
    <source>
        <dbReference type="EMBL" id="MBW0526848.1"/>
    </source>
</evidence>
<proteinExistence type="predicted"/>
<feature type="compositionally biased region" description="Polar residues" evidence="1">
    <location>
        <begin position="121"/>
        <end position="134"/>
    </location>
</feature>
<feature type="compositionally biased region" description="Polar residues" evidence="1">
    <location>
        <begin position="66"/>
        <end position="79"/>
    </location>
</feature>
<organism evidence="2 3">
    <name type="scientific">Austropuccinia psidii MF-1</name>
    <dbReference type="NCBI Taxonomy" id="1389203"/>
    <lineage>
        <taxon>Eukaryota</taxon>
        <taxon>Fungi</taxon>
        <taxon>Dikarya</taxon>
        <taxon>Basidiomycota</taxon>
        <taxon>Pucciniomycotina</taxon>
        <taxon>Pucciniomycetes</taxon>
        <taxon>Pucciniales</taxon>
        <taxon>Sphaerophragmiaceae</taxon>
        <taxon>Austropuccinia</taxon>
    </lineage>
</organism>
<sequence length="192" mass="20894">MVTSLLDWIKVIIRPMKHVNGKRTFKLGLIITMSCHPWDSNVKVTSYFSSLTHFSSHNHTNCFSLTIEQNPPNSPQQDTPVPGMPHKKALREPTPGPSGPQWSEDLFCKPSQHGEPPIPSLAQSSEPQVTSHENASACEPEPEVALAQSTEAPFACPATPHSVIIIDNMPISSPPNPSPESPPIAQVLPSFP</sequence>
<dbReference type="Proteomes" id="UP000765509">
    <property type="component" value="Unassembled WGS sequence"/>
</dbReference>